<keyword evidence="2" id="KW-0812">Transmembrane</keyword>
<accession>A0A6B8M1M0</accession>
<dbReference type="AlphaFoldDB" id="A0A6B8M1M0"/>
<reference evidence="3 4" key="1">
    <citation type="submission" date="2019-09" db="EMBL/GenBank/DDBJ databases">
        <title>Isolation and complete genome sequencing of Methylocystis species.</title>
        <authorList>
            <person name="Rumah B.L."/>
            <person name="Stead C.E."/>
            <person name="Stevens B.C."/>
            <person name="Minton N.P."/>
            <person name="Grosse-Honebrink A."/>
            <person name="Zhang Y."/>
        </authorList>
    </citation>
    <scope>NUCLEOTIDE SEQUENCE [LARGE SCALE GENOMIC DNA]</scope>
    <source>
        <strain evidence="3 4">BRCS2</strain>
    </source>
</reference>
<sequence>MSVFFDHRRRHGDEEQGELGSQQANSALWGVAYDKVEGVVHLTLAFTIVGGLAVILSSALFSPGAPLGGAIEKPVDVAQQSSVAPGAGAVVTEPIQAVAIAPAAPVPASKLAEEAAPADQAAARAATAAPASNSFLSVRPIAAQPAAAPATAARALEPLAPPSADMREKLVAREDSAPPSEAAARQALAVPAAEPVAKAQTAPVEEAADSEKVPAAHASEGGHMAKCFLKLSGRVQNSGACRVDHDGSSVVFHLPGKPLEIVQQNGRVWTATLGGRSLGKVYRNKSAPCWGAKGFYACENG</sequence>
<dbReference type="KEGG" id="mpar:F7D14_00700"/>
<evidence type="ECO:0000256" key="2">
    <source>
        <dbReference type="SAM" id="Phobius"/>
    </source>
</evidence>
<organism evidence="3 4">
    <name type="scientific">Methylocystis parvus</name>
    <dbReference type="NCBI Taxonomy" id="134"/>
    <lineage>
        <taxon>Bacteria</taxon>
        <taxon>Pseudomonadati</taxon>
        <taxon>Pseudomonadota</taxon>
        <taxon>Alphaproteobacteria</taxon>
        <taxon>Hyphomicrobiales</taxon>
        <taxon>Methylocystaceae</taxon>
        <taxon>Methylocystis</taxon>
    </lineage>
</organism>
<keyword evidence="2" id="KW-1133">Transmembrane helix</keyword>
<protein>
    <submittedName>
        <fullName evidence="3">Uncharacterized protein</fullName>
    </submittedName>
</protein>
<name>A0A6B8M1M0_9HYPH</name>
<dbReference type="RefSeq" id="WP_051001121.1">
    <property type="nucleotide sequence ID" value="NZ_CP044331.1"/>
</dbReference>
<dbReference type="Proteomes" id="UP000422569">
    <property type="component" value="Chromosome"/>
</dbReference>
<evidence type="ECO:0000313" key="4">
    <source>
        <dbReference type="Proteomes" id="UP000422569"/>
    </source>
</evidence>
<gene>
    <name evidence="3" type="ORF">F7D14_00700</name>
</gene>
<feature type="transmembrane region" description="Helical" evidence="2">
    <location>
        <begin position="39"/>
        <end position="61"/>
    </location>
</feature>
<evidence type="ECO:0000256" key="1">
    <source>
        <dbReference type="SAM" id="MobiDB-lite"/>
    </source>
</evidence>
<feature type="region of interest" description="Disordered" evidence="1">
    <location>
        <begin position="1"/>
        <end position="21"/>
    </location>
</feature>
<keyword evidence="2" id="KW-0472">Membrane</keyword>
<keyword evidence="4" id="KW-1185">Reference proteome</keyword>
<proteinExistence type="predicted"/>
<dbReference type="EMBL" id="CP044331">
    <property type="protein sequence ID" value="QGM96156.1"/>
    <property type="molecule type" value="Genomic_DNA"/>
</dbReference>
<evidence type="ECO:0000313" key="3">
    <source>
        <dbReference type="EMBL" id="QGM96156.1"/>
    </source>
</evidence>
<feature type="region of interest" description="Disordered" evidence="1">
    <location>
        <begin position="194"/>
        <end position="217"/>
    </location>
</feature>